<accession>A0A8S4QRL7</accession>
<reference evidence="2" key="1">
    <citation type="submission" date="2022-03" db="EMBL/GenBank/DDBJ databases">
        <authorList>
            <person name="Lindestad O."/>
        </authorList>
    </citation>
    <scope>NUCLEOTIDE SEQUENCE</scope>
</reference>
<gene>
    <name evidence="2" type="primary">jg27459</name>
    <name evidence="2" type="ORF">PAEG_LOCUS4741</name>
</gene>
<feature type="region of interest" description="Disordered" evidence="1">
    <location>
        <begin position="47"/>
        <end position="71"/>
    </location>
</feature>
<dbReference type="EMBL" id="CAKXAJ010016825">
    <property type="protein sequence ID" value="CAH2216784.1"/>
    <property type="molecule type" value="Genomic_DNA"/>
</dbReference>
<proteinExistence type="predicted"/>
<sequence>GTRTSLYKRGLSFVCGIRNSGGAWSNFRSKPWLLRAGSARRGRLSGAALDPGGALTPRRGAGHAQHSPANHSTYSRNLFAYAPNTITQPLSPHFGTYEYASRCHTCFTSEF</sequence>
<keyword evidence="3" id="KW-1185">Reference proteome</keyword>
<comment type="caution">
    <text evidence="2">The sequence shown here is derived from an EMBL/GenBank/DDBJ whole genome shotgun (WGS) entry which is preliminary data.</text>
</comment>
<dbReference type="Proteomes" id="UP000838756">
    <property type="component" value="Unassembled WGS sequence"/>
</dbReference>
<evidence type="ECO:0000313" key="2">
    <source>
        <dbReference type="EMBL" id="CAH2216784.1"/>
    </source>
</evidence>
<evidence type="ECO:0000313" key="3">
    <source>
        <dbReference type="Proteomes" id="UP000838756"/>
    </source>
</evidence>
<evidence type="ECO:0000256" key="1">
    <source>
        <dbReference type="SAM" id="MobiDB-lite"/>
    </source>
</evidence>
<name>A0A8S4QRL7_9NEOP</name>
<dbReference type="AlphaFoldDB" id="A0A8S4QRL7"/>
<protein>
    <submittedName>
        <fullName evidence="2">Jg27459 protein</fullName>
    </submittedName>
</protein>
<feature type="non-terminal residue" evidence="2">
    <location>
        <position position="1"/>
    </location>
</feature>
<organism evidence="2 3">
    <name type="scientific">Pararge aegeria aegeria</name>
    <dbReference type="NCBI Taxonomy" id="348720"/>
    <lineage>
        <taxon>Eukaryota</taxon>
        <taxon>Metazoa</taxon>
        <taxon>Ecdysozoa</taxon>
        <taxon>Arthropoda</taxon>
        <taxon>Hexapoda</taxon>
        <taxon>Insecta</taxon>
        <taxon>Pterygota</taxon>
        <taxon>Neoptera</taxon>
        <taxon>Endopterygota</taxon>
        <taxon>Lepidoptera</taxon>
        <taxon>Glossata</taxon>
        <taxon>Ditrysia</taxon>
        <taxon>Papilionoidea</taxon>
        <taxon>Nymphalidae</taxon>
        <taxon>Satyrinae</taxon>
        <taxon>Satyrini</taxon>
        <taxon>Parargina</taxon>
        <taxon>Pararge</taxon>
    </lineage>
</organism>